<dbReference type="EMBL" id="MFZP01000031">
    <property type="protein sequence ID" value="OGK27078.1"/>
    <property type="molecule type" value="Genomic_DNA"/>
</dbReference>
<name>A0A1F7H7I8_9BACT</name>
<evidence type="ECO:0000256" key="1">
    <source>
        <dbReference type="ARBA" id="ARBA00004141"/>
    </source>
</evidence>
<evidence type="ECO:0000313" key="7">
    <source>
        <dbReference type="EMBL" id="OGK27078.1"/>
    </source>
</evidence>
<dbReference type="Proteomes" id="UP000178597">
    <property type="component" value="Unassembled WGS sequence"/>
</dbReference>
<keyword evidence="2 5" id="KW-0812">Transmembrane</keyword>
<evidence type="ECO:0000313" key="8">
    <source>
        <dbReference type="Proteomes" id="UP000178597"/>
    </source>
</evidence>
<feature type="transmembrane region" description="Helical" evidence="5">
    <location>
        <begin position="68"/>
        <end position="91"/>
    </location>
</feature>
<comment type="caution">
    <text evidence="7">The sequence shown here is derived from an EMBL/GenBank/DDBJ whole genome shotgun (WGS) entry which is preliminary data.</text>
</comment>
<protein>
    <recommendedName>
        <fullName evidence="6">Sodium/calcium exchanger membrane region domain-containing protein</fullName>
    </recommendedName>
</protein>
<dbReference type="Gene3D" id="1.20.1420.30">
    <property type="entry name" value="NCX, central ion-binding region"/>
    <property type="match status" value="1"/>
</dbReference>
<feature type="transmembrane region" description="Helical" evidence="5">
    <location>
        <begin position="165"/>
        <end position="182"/>
    </location>
</feature>
<dbReference type="AlphaFoldDB" id="A0A1F7H7I8"/>
<keyword evidence="3 5" id="KW-1133">Transmembrane helix</keyword>
<dbReference type="PANTHER" id="PTHR10846">
    <property type="entry name" value="SODIUM/POTASSIUM/CALCIUM EXCHANGER"/>
    <property type="match status" value="1"/>
</dbReference>
<dbReference type="InterPro" id="IPR004481">
    <property type="entry name" value="K/Na/Ca-exchanger"/>
</dbReference>
<feature type="transmembrane region" description="Helical" evidence="5">
    <location>
        <begin position="202"/>
        <end position="222"/>
    </location>
</feature>
<dbReference type="Pfam" id="PF01699">
    <property type="entry name" value="Na_Ca_ex"/>
    <property type="match status" value="2"/>
</dbReference>
<proteinExistence type="predicted"/>
<feature type="transmembrane region" description="Helical" evidence="5">
    <location>
        <begin position="127"/>
        <end position="144"/>
    </location>
</feature>
<feature type="transmembrane region" description="Helical" evidence="5">
    <location>
        <begin position="234"/>
        <end position="253"/>
    </location>
</feature>
<evidence type="ECO:0000256" key="5">
    <source>
        <dbReference type="SAM" id="Phobius"/>
    </source>
</evidence>
<feature type="domain" description="Sodium/calcium exchanger membrane region" evidence="6">
    <location>
        <begin position="172"/>
        <end position="307"/>
    </location>
</feature>
<keyword evidence="4 5" id="KW-0472">Membrane</keyword>
<dbReference type="InterPro" id="IPR044880">
    <property type="entry name" value="NCX_ion-bd_dom_sf"/>
</dbReference>
<evidence type="ECO:0000256" key="2">
    <source>
        <dbReference type="ARBA" id="ARBA00022692"/>
    </source>
</evidence>
<feature type="transmembrane region" description="Helical" evidence="5">
    <location>
        <begin position="265"/>
        <end position="283"/>
    </location>
</feature>
<feature type="transmembrane region" description="Helical" evidence="5">
    <location>
        <begin position="6"/>
        <end position="26"/>
    </location>
</feature>
<feature type="transmembrane region" description="Helical" evidence="5">
    <location>
        <begin position="295"/>
        <end position="311"/>
    </location>
</feature>
<comment type="subcellular location">
    <subcellularLocation>
        <location evidence="1">Membrane</location>
        <topology evidence="1">Multi-pass membrane protein</topology>
    </subcellularLocation>
</comment>
<feature type="transmembrane region" description="Helical" evidence="5">
    <location>
        <begin position="103"/>
        <end position="121"/>
    </location>
</feature>
<feature type="domain" description="Sodium/calcium exchanger membrane region" evidence="6">
    <location>
        <begin position="5"/>
        <end position="143"/>
    </location>
</feature>
<dbReference type="PANTHER" id="PTHR10846:SF8">
    <property type="entry name" value="INNER MEMBRANE PROTEIN YRBG"/>
    <property type="match status" value="1"/>
</dbReference>
<evidence type="ECO:0000256" key="3">
    <source>
        <dbReference type="ARBA" id="ARBA00022989"/>
    </source>
</evidence>
<dbReference type="GO" id="GO:0006874">
    <property type="term" value="P:intracellular calcium ion homeostasis"/>
    <property type="evidence" value="ECO:0007669"/>
    <property type="project" value="TreeGrafter"/>
</dbReference>
<reference evidence="7 8" key="1">
    <citation type="journal article" date="2016" name="Nat. Commun.">
        <title>Thousands of microbial genomes shed light on interconnected biogeochemical processes in an aquifer system.</title>
        <authorList>
            <person name="Anantharaman K."/>
            <person name="Brown C.T."/>
            <person name="Hug L.A."/>
            <person name="Sharon I."/>
            <person name="Castelle C.J."/>
            <person name="Probst A.J."/>
            <person name="Thomas B.C."/>
            <person name="Singh A."/>
            <person name="Wilkins M.J."/>
            <person name="Karaoz U."/>
            <person name="Brodie E.L."/>
            <person name="Williams K.H."/>
            <person name="Hubbard S.S."/>
            <person name="Banfield J.F."/>
        </authorList>
    </citation>
    <scope>NUCLEOTIDE SEQUENCE [LARGE SCALE GENOMIC DNA]</scope>
</reference>
<evidence type="ECO:0000256" key="4">
    <source>
        <dbReference type="ARBA" id="ARBA00023136"/>
    </source>
</evidence>
<accession>A0A1F7H7I8</accession>
<gene>
    <name evidence="7" type="ORF">A3C28_02935</name>
</gene>
<dbReference type="InterPro" id="IPR004837">
    <property type="entry name" value="NaCa_Exmemb"/>
</dbReference>
<sequence>MLLNIIFYLFSFLVIWFGAGMVVASVDRISHKLNLSAFAISFFLLGILTSVPEISVGINSVIQNDPDIFIGNLIGGVVVIFLLVIPILAIWGKGIKLVHQMENKNLIFALLVIAAPTIFVLDGRVGFTEGLFSIILYSVLVYVVEKKKGLFEQVKDKIMDGNNHILEDLLKILGGVVTIFLASKFVVNGTIYFSQFFHISEFLLSLVVVSIGTNLPELSLVVRSLSMKKKEVAFGDYLGSAASNTLIFGALVLFSGGNVTTSNHFLQTFIIVIGGLWMFYLFARSKNEISRKEGLILFGLYLFFLAVEVIFV</sequence>
<dbReference type="GO" id="GO:0008273">
    <property type="term" value="F:calcium, potassium:sodium antiporter activity"/>
    <property type="evidence" value="ECO:0007669"/>
    <property type="project" value="TreeGrafter"/>
</dbReference>
<evidence type="ECO:0000259" key="6">
    <source>
        <dbReference type="Pfam" id="PF01699"/>
    </source>
</evidence>
<dbReference type="GO" id="GO:0005886">
    <property type="term" value="C:plasma membrane"/>
    <property type="evidence" value="ECO:0007669"/>
    <property type="project" value="TreeGrafter"/>
</dbReference>
<feature type="transmembrane region" description="Helical" evidence="5">
    <location>
        <begin position="38"/>
        <end position="62"/>
    </location>
</feature>
<dbReference type="GO" id="GO:0005262">
    <property type="term" value="F:calcium channel activity"/>
    <property type="evidence" value="ECO:0007669"/>
    <property type="project" value="TreeGrafter"/>
</dbReference>
<organism evidence="7 8">
    <name type="scientific">Candidatus Roizmanbacteria bacterium RIFCSPHIGHO2_02_FULL_39_9</name>
    <dbReference type="NCBI Taxonomy" id="1802040"/>
    <lineage>
        <taxon>Bacteria</taxon>
        <taxon>Candidatus Roizmaniibacteriota</taxon>
    </lineage>
</organism>